<accession>A0A8H5BZP5</accession>
<dbReference type="InterPro" id="IPR032675">
    <property type="entry name" value="LRR_dom_sf"/>
</dbReference>
<evidence type="ECO:0008006" key="3">
    <source>
        <dbReference type="Google" id="ProtNLM"/>
    </source>
</evidence>
<sequence>MNKCINTAELIPLICEHLEPRNAYAFALAKRSFLKPGLDVLWRNISSFKPFLACLPVELWKAKRHDLHPYMKPNIADLERSLVLKDLERYLGYYAPRIREFDVSKWERKGDPILSVAFFQALQLVTLGKPGALAPHLTAFKWMGLPDLFPPFGGEESQKFLSFRSLFLGTSVLFASLDLQIQIEISSTYAVTKTLTRVRELFLAEYLGDRIDLVDDFIAASISSWTNLETLHLSYVSNGGIAHLASLPRLKTLNIESCRTLPSYSPGTYPEPSNIPVKVFPALEEAFIATGSIERAIGFVQQLAPMDTALRKLRLHTLLEASYADAQNLLRTIEIHCNRNALEAIVWGEGSNRILDDGCYEEGTSVDLDDMLDIHGLFEFHKLTHLEMRVKKLVRLTPEQAMQMSRSFPNMTHLQLSWDSFYSSFPPLIDHTHLLAILRGCPALKFLKVRFDATRISGLESNPGFTSRVTQLHVGDSLICSPTRVAAFVTANFGALEKLSAYKNVEVYRVPSINYKRWKLVSKSVLGPGEDSDSEEESEEDY</sequence>
<dbReference type="EMBL" id="JAACJK010000110">
    <property type="protein sequence ID" value="KAF5332464.1"/>
    <property type="molecule type" value="Genomic_DNA"/>
</dbReference>
<evidence type="ECO:0000313" key="2">
    <source>
        <dbReference type="Proteomes" id="UP000541558"/>
    </source>
</evidence>
<dbReference type="Proteomes" id="UP000541558">
    <property type="component" value="Unassembled WGS sequence"/>
</dbReference>
<organism evidence="1 2">
    <name type="scientific">Ephemerocybe angulata</name>
    <dbReference type="NCBI Taxonomy" id="980116"/>
    <lineage>
        <taxon>Eukaryota</taxon>
        <taxon>Fungi</taxon>
        <taxon>Dikarya</taxon>
        <taxon>Basidiomycota</taxon>
        <taxon>Agaricomycotina</taxon>
        <taxon>Agaricomycetes</taxon>
        <taxon>Agaricomycetidae</taxon>
        <taxon>Agaricales</taxon>
        <taxon>Agaricineae</taxon>
        <taxon>Psathyrellaceae</taxon>
        <taxon>Ephemerocybe</taxon>
    </lineage>
</organism>
<evidence type="ECO:0000313" key="1">
    <source>
        <dbReference type="EMBL" id="KAF5332464.1"/>
    </source>
</evidence>
<proteinExistence type="predicted"/>
<name>A0A8H5BZP5_9AGAR</name>
<dbReference type="SUPFAM" id="SSF52047">
    <property type="entry name" value="RNI-like"/>
    <property type="match status" value="1"/>
</dbReference>
<protein>
    <recommendedName>
        <fullName evidence="3">F-box domain-containing protein</fullName>
    </recommendedName>
</protein>
<keyword evidence="2" id="KW-1185">Reference proteome</keyword>
<dbReference type="OrthoDB" id="3543113at2759"/>
<reference evidence="1 2" key="1">
    <citation type="journal article" date="2020" name="ISME J.">
        <title>Uncovering the hidden diversity of litter-decomposition mechanisms in mushroom-forming fungi.</title>
        <authorList>
            <person name="Floudas D."/>
            <person name="Bentzer J."/>
            <person name="Ahren D."/>
            <person name="Johansson T."/>
            <person name="Persson P."/>
            <person name="Tunlid A."/>
        </authorList>
    </citation>
    <scope>NUCLEOTIDE SEQUENCE [LARGE SCALE GENOMIC DNA]</scope>
    <source>
        <strain evidence="1 2">CBS 175.51</strain>
    </source>
</reference>
<dbReference type="Gene3D" id="3.80.10.10">
    <property type="entry name" value="Ribonuclease Inhibitor"/>
    <property type="match status" value="2"/>
</dbReference>
<dbReference type="AlphaFoldDB" id="A0A8H5BZP5"/>
<gene>
    <name evidence="1" type="ORF">D9611_005267</name>
</gene>
<comment type="caution">
    <text evidence="1">The sequence shown here is derived from an EMBL/GenBank/DDBJ whole genome shotgun (WGS) entry which is preliminary data.</text>
</comment>